<protein>
    <recommendedName>
        <fullName evidence="4">Secreted protein</fullName>
    </recommendedName>
</protein>
<sequence length="105" mass="11746">MDAFLICVSRWMLATLLVFGAMQQSESISFQREPDNPWDVVLGQLRVSLKWNSLLIAKPFKASTLGDRSLTTLPPSTIASRALTARSLRTTTFKDHSNYEANLNS</sequence>
<dbReference type="EMBL" id="MU826844">
    <property type="protein sequence ID" value="KAJ7371564.1"/>
    <property type="molecule type" value="Genomic_DNA"/>
</dbReference>
<name>A0A9X0CS82_9CNID</name>
<feature type="chain" id="PRO_5040735421" description="Secreted protein" evidence="1">
    <location>
        <begin position="28"/>
        <end position="105"/>
    </location>
</feature>
<evidence type="ECO:0000256" key="1">
    <source>
        <dbReference type="SAM" id="SignalP"/>
    </source>
</evidence>
<accession>A0A9X0CS82</accession>
<organism evidence="2 3">
    <name type="scientific">Desmophyllum pertusum</name>
    <dbReference type="NCBI Taxonomy" id="174260"/>
    <lineage>
        <taxon>Eukaryota</taxon>
        <taxon>Metazoa</taxon>
        <taxon>Cnidaria</taxon>
        <taxon>Anthozoa</taxon>
        <taxon>Hexacorallia</taxon>
        <taxon>Scleractinia</taxon>
        <taxon>Caryophylliina</taxon>
        <taxon>Caryophylliidae</taxon>
        <taxon>Desmophyllum</taxon>
    </lineage>
</organism>
<feature type="signal peptide" evidence="1">
    <location>
        <begin position="1"/>
        <end position="27"/>
    </location>
</feature>
<evidence type="ECO:0008006" key="4">
    <source>
        <dbReference type="Google" id="ProtNLM"/>
    </source>
</evidence>
<proteinExistence type="predicted"/>
<evidence type="ECO:0000313" key="2">
    <source>
        <dbReference type="EMBL" id="KAJ7371564.1"/>
    </source>
</evidence>
<keyword evidence="3" id="KW-1185">Reference proteome</keyword>
<keyword evidence="1" id="KW-0732">Signal</keyword>
<gene>
    <name evidence="2" type="ORF">OS493_024237</name>
</gene>
<dbReference type="AlphaFoldDB" id="A0A9X0CS82"/>
<reference evidence="2" key="1">
    <citation type="submission" date="2023-01" db="EMBL/GenBank/DDBJ databases">
        <title>Genome assembly of the deep-sea coral Lophelia pertusa.</title>
        <authorList>
            <person name="Herrera S."/>
            <person name="Cordes E."/>
        </authorList>
    </citation>
    <scope>NUCLEOTIDE SEQUENCE</scope>
    <source>
        <strain evidence="2">USNM1676648</strain>
        <tissue evidence="2">Polyp</tissue>
    </source>
</reference>
<comment type="caution">
    <text evidence="2">The sequence shown here is derived from an EMBL/GenBank/DDBJ whole genome shotgun (WGS) entry which is preliminary data.</text>
</comment>
<dbReference type="OrthoDB" id="10576782at2759"/>
<dbReference type="Proteomes" id="UP001163046">
    <property type="component" value="Unassembled WGS sequence"/>
</dbReference>
<evidence type="ECO:0000313" key="3">
    <source>
        <dbReference type="Proteomes" id="UP001163046"/>
    </source>
</evidence>